<dbReference type="PROSITE" id="PS00398">
    <property type="entry name" value="RECOMBINASES_2"/>
    <property type="match status" value="1"/>
</dbReference>
<keyword evidence="3" id="KW-0238">DNA-binding</keyword>
<dbReference type="InterPro" id="IPR009057">
    <property type="entry name" value="Homeodomain-like_sf"/>
</dbReference>
<dbReference type="GO" id="GO:0000150">
    <property type="term" value="F:DNA strand exchange activity"/>
    <property type="evidence" value="ECO:0007669"/>
    <property type="project" value="InterPro"/>
</dbReference>
<dbReference type="Gene3D" id="1.10.10.60">
    <property type="entry name" value="Homeodomain-like"/>
    <property type="match status" value="1"/>
</dbReference>
<dbReference type="GO" id="GO:0015074">
    <property type="term" value="P:DNA integration"/>
    <property type="evidence" value="ECO:0007669"/>
    <property type="project" value="UniProtKB-KW"/>
</dbReference>
<dbReference type="Pfam" id="PF02796">
    <property type="entry name" value="HTH_7"/>
    <property type="match status" value="1"/>
</dbReference>
<evidence type="ECO:0000313" key="8">
    <source>
        <dbReference type="EMBL" id="GGL46970.1"/>
    </source>
</evidence>
<dbReference type="EMBL" id="BMMH01000046">
    <property type="protein sequence ID" value="GGL46970.1"/>
    <property type="molecule type" value="Genomic_DNA"/>
</dbReference>
<evidence type="ECO:0000256" key="2">
    <source>
        <dbReference type="ARBA" id="ARBA00022908"/>
    </source>
</evidence>
<comment type="similarity">
    <text evidence="1">Belongs to the site-specific recombinase resolvase family.</text>
</comment>
<dbReference type="AlphaFoldDB" id="A0A917W0D1"/>
<protein>
    <submittedName>
        <fullName evidence="8">Resolvase</fullName>
    </submittedName>
</protein>
<organism evidence="8 9">
    <name type="scientific">Nocardia jinanensis</name>
    <dbReference type="NCBI Taxonomy" id="382504"/>
    <lineage>
        <taxon>Bacteria</taxon>
        <taxon>Bacillati</taxon>
        <taxon>Actinomycetota</taxon>
        <taxon>Actinomycetes</taxon>
        <taxon>Mycobacteriales</taxon>
        <taxon>Nocardiaceae</taxon>
        <taxon>Nocardia</taxon>
    </lineage>
</organism>
<dbReference type="InterPro" id="IPR050639">
    <property type="entry name" value="SSR_resolvase"/>
</dbReference>
<evidence type="ECO:0000256" key="4">
    <source>
        <dbReference type="ARBA" id="ARBA00023172"/>
    </source>
</evidence>
<dbReference type="Pfam" id="PF00239">
    <property type="entry name" value="Resolvase"/>
    <property type="match status" value="1"/>
</dbReference>
<evidence type="ECO:0000256" key="5">
    <source>
        <dbReference type="PIRSR" id="PIRSR606118-50"/>
    </source>
</evidence>
<dbReference type="InterPro" id="IPR006120">
    <property type="entry name" value="Resolvase_HTH_dom"/>
</dbReference>
<dbReference type="PANTHER" id="PTHR30461">
    <property type="entry name" value="DNA-INVERTASE FROM LAMBDOID PROPHAGE"/>
    <property type="match status" value="1"/>
</dbReference>
<dbReference type="Gene3D" id="3.40.50.1390">
    <property type="entry name" value="Resolvase, N-terminal catalytic domain"/>
    <property type="match status" value="1"/>
</dbReference>
<comment type="caution">
    <text evidence="8">The sequence shown here is derived from an EMBL/GenBank/DDBJ whole genome shotgun (WGS) entry which is preliminary data.</text>
</comment>
<reference evidence="8" key="2">
    <citation type="submission" date="2020-09" db="EMBL/GenBank/DDBJ databases">
        <authorList>
            <person name="Sun Q."/>
            <person name="Zhou Y."/>
        </authorList>
    </citation>
    <scope>NUCLEOTIDE SEQUENCE</scope>
    <source>
        <strain evidence="8">CGMCC 4.3508</strain>
    </source>
</reference>
<evidence type="ECO:0000256" key="1">
    <source>
        <dbReference type="ARBA" id="ARBA00009913"/>
    </source>
</evidence>
<reference evidence="8" key="1">
    <citation type="journal article" date="2014" name="Int. J. Syst. Evol. Microbiol.">
        <title>Complete genome sequence of Corynebacterium casei LMG S-19264T (=DSM 44701T), isolated from a smear-ripened cheese.</title>
        <authorList>
            <consortium name="US DOE Joint Genome Institute (JGI-PGF)"/>
            <person name="Walter F."/>
            <person name="Albersmeier A."/>
            <person name="Kalinowski J."/>
            <person name="Ruckert C."/>
        </authorList>
    </citation>
    <scope>NUCLEOTIDE SEQUENCE</scope>
    <source>
        <strain evidence="8">CGMCC 4.3508</strain>
    </source>
</reference>
<dbReference type="CDD" id="cd00569">
    <property type="entry name" value="HTH_Hin_like"/>
    <property type="match status" value="1"/>
</dbReference>
<proteinExistence type="inferred from homology"/>
<dbReference type="RefSeq" id="WP_189094714.1">
    <property type="nucleotide sequence ID" value="NZ_BMMH01000046.1"/>
</dbReference>
<keyword evidence="9" id="KW-1185">Reference proteome</keyword>
<dbReference type="InterPro" id="IPR006118">
    <property type="entry name" value="Recombinase_CS"/>
</dbReference>
<dbReference type="GO" id="GO:0003677">
    <property type="term" value="F:DNA binding"/>
    <property type="evidence" value="ECO:0007669"/>
    <property type="project" value="UniProtKB-KW"/>
</dbReference>
<keyword evidence="4" id="KW-0233">DNA recombination</keyword>
<dbReference type="PROSITE" id="PS00397">
    <property type="entry name" value="RECOMBINASES_1"/>
    <property type="match status" value="1"/>
</dbReference>
<dbReference type="Proteomes" id="UP000638263">
    <property type="component" value="Unassembled WGS sequence"/>
</dbReference>
<sequence length="205" mass="22681">MDLGYARVSTTHQDLERQLVALGEHGISEERIYADKKTGATVDRPQFKALLKYARPGDTIVATNLDRLGRNLRECLNVIHDLSERGVGVKTLRDPLPIDTTDTSGMAEISVAMLALFAHMERVFMRERAAHAREVAAAQGKQPGRPRKLSAAQLAMARAALREEQPVDQVAEAFGVSRATLYRYLAEATDAEQGAGEPEREKEER</sequence>
<dbReference type="SMART" id="SM00857">
    <property type="entry name" value="Resolvase"/>
    <property type="match status" value="1"/>
</dbReference>
<evidence type="ECO:0000256" key="3">
    <source>
        <dbReference type="ARBA" id="ARBA00023125"/>
    </source>
</evidence>
<evidence type="ECO:0000259" key="7">
    <source>
        <dbReference type="PROSITE" id="PS51736"/>
    </source>
</evidence>
<evidence type="ECO:0000313" key="9">
    <source>
        <dbReference type="Proteomes" id="UP000638263"/>
    </source>
</evidence>
<dbReference type="SUPFAM" id="SSF46689">
    <property type="entry name" value="Homeodomain-like"/>
    <property type="match status" value="1"/>
</dbReference>
<dbReference type="InterPro" id="IPR036162">
    <property type="entry name" value="Resolvase-like_N_sf"/>
</dbReference>
<dbReference type="CDD" id="cd03768">
    <property type="entry name" value="SR_ResInv"/>
    <property type="match status" value="1"/>
</dbReference>
<accession>A0A917W0D1</accession>
<dbReference type="SUPFAM" id="SSF53041">
    <property type="entry name" value="Resolvase-like"/>
    <property type="match status" value="1"/>
</dbReference>
<keyword evidence="2" id="KW-0229">DNA integration</keyword>
<feature type="domain" description="Resolvase/invertase-type recombinase catalytic" evidence="7">
    <location>
        <begin position="1"/>
        <end position="140"/>
    </location>
</feature>
<dbReference type="InterPro" id="IPR006119">
    <property type="entry name" value="Resolv_N"/>
</dbReference>
<evidence type="ECO:0000256" key="6">
    <source>
        <dbReference type="PROSITE-ProRule" id="PRU10137"/>
    </source>
</evidence>
<dbReference type="PROSITE" id="PS51736">
    <property type="entry name" value="RECOMBINASES_3"/>
    <property type="match status" value="1"/>
</dbReference>
<gene>
    <name evidence="8" type="ORF">GCM10011588_72340</name>
</gene>
<dbReference type="PANTHER" id="PTHR30461:SF2">
    <property type="entry name" value="SERINE RECOMBINASE PINE-RELATED"/>
    <property type="match status" value="1"/>
</dbReference>
<name>A0A917W0D1_9NOCA</name>
<feature type="active site" description="O-(5'-phospho-DNA)-serine intermediate" evidence="5 6">
    <location>
        <position position="9"/>
    </location>
</feature>